<dbReference type="InterPro" id="IPR011701">
    <property type="entry name" value="MFS"/>
</dbReference>
<feature type="transmembrane region" description="Helical" evidence="6">
    <location>
        <begin position="63"/>
        <end position="83"/>
    </location>
</feature>
<feature type="transmembrane region" description="Helical" evidence="6">
    <location>
        <begin position="154"/>
        <end position="178"/>
    </location>
</feature>
<evidence type="ECO:0000256" key="1">
    <source>
        <dbReference type="ARBA" id="ARBA00004651"/>
    </source>
</evidence>
<feature type="transmembrane region" description="Helical" evidence="6">
    <location>
        <begin position="264"/>
        <end position="283"/>
    </location>
</feature>
<dbReference type="InterPro" id="IPR050189">
    <property type="entry name" value="MFS_Efflux_Transporters"/>
</dbReference>
<evidence type="ECO:0000256" key="5">
    <source>
        <dbReference type="ARBA" id="ARBA00023136"/>
    </source>
</evidence>
<feature type="transmembrane region" description="Helical" evidence="6">
    <location>
        <begin position="315"/>
        <end position="336"/>
    </location>
</feature>
<keyword evidence="9" id="KW-1185">Reference proteome</keyword>
<feature type="domain" description="Major facilitator superfamily (MFS) profile" evidence="7">
    <location>
        <begin position="26"/>
        <end position="407"/>
    </location>
</feature>
<comment type="subcellular location">
    <subcellularLocation>
        <location evidence="1">Cell membrane</location>
        <topology evidence="1">Multi-pass membrane protein</topology>
    </subcellularLocation>
</comment>
<feature type="transmembrane region" description="Helical" evidence="6">
    <location>
        <begin position="184"/>
        <end position="202"/>
    </location>
</feature>
<evidence type="ECO:0000256" key="2">
    <source>
        <dbReference type="ARBA" id="ARBA00022475"/>
    </source>
</evidence>
<evidence type="ECO:0000256" key="4">
    <source>
        <dbReference type="ARBA" id="ARBA00022989"/>
    </source>
</evidence>
<dbReference type="Proteomes" id="UP000434582">
    <property type="component" value="Unassembled WGS sequence"/>
</dbReference>
<dbReference type="InterPro" id="IPR020846">
    <property type="entry name" value="MFS_dom"/>
</dbReference>
<evidence type="ECO:0000259" key="7">
    <source>
        <dbReference type="PROSITE" id="PS50850"/>
    </source>
</evidence>
<feature type="transmembrane region" description="Helical" evidence="6">
    <location>
        <begin position="292"/>
        <end position="309"/>
    </location>
</feature>
<feature type="transmembrane region" description="Helical" evidence="6">
    <location>
        <begin position="223"/>
        <end position="244"/>
    </location>
</feature>
<dbReference type="PANTHER" id="PTHR43124">
    <property type="entry name" value="PURINE EFFLUX PUMP PBUE"/>
    <property type="match status" value="1"/>
</dbReference>
<accession>A0A7X2D4M9</accession>
<keyword evidence="3 6" id="KW-0812">Transmembrane</keyword>
<comment type="caution">
    <text evidence="8">The sequence shown here is derived from an EMBL/GenBank/DDBJ whole genome shotgun (WGS) entry which is preliminary data.</text>
</comment>
<dbReference type="GO" id="GO:0005886">
    <property type="term" value="C:plasma membrane"/>
    <property type="evidence" value="ECO:0007669"/>
    <property type="project" value="UniProtKB-SubCell"/>
</dbReference>
<feature type="transmembrane region" description="Helical" evidence="6">
    <location>
        <begin position="379"/>
        <end position="400"/>
    </location>
</feature>
<evidence type="ECO:0000313" key="8">
    <source>
        <dbReference type="EMBL" id="MQX36772.1"/>
    </source>
</evidence>
<gene>
    <name evidence="8" type="ORF">GHC57_09615</name>
</gene>
<dbReference type="PANTHER" id="PTHR43124:SF3">
    <property type="entry name" value="CHLORAMPHENICOL EFFLUX PUMP RV0191"/>
    <property type="match status" value="1"/>
</dbReference>
<proteinExistence type="predicted"/>
<organism evidence="8 9">
    <name type="scientific">Roseospira navarrensis</name>
    <dbReference type="NCBI Taxonomy" id="140058"/>
    <lineage>
        <taxon>Bacteria</taxon>
        <taxon>Pseudomonadati</taxon>
        <taxon>Pseudomonadota</taxon>
        <taxon>Alphaproteobacteria</taxon>
        <taxon>Rhodospirillales</taxon>
        <taxon>Rhodospirillaceae</taxon>
        <taxon>Roseospira</taxon>
    </lineage>
</organism>
<dbReference type="PROSITE" id="PS50850">
    <property type="entry name" value="MFS"/>
    <property type="match status" value="1"/>
</dbReference>
<dbReference type="AlphaFoldDB" id="A0A7X2D4M9"/>
<feature type="transmembrane region" description="Helical" evidence="6">
    <location>
        <begin position="95"/>
        <end position="114"/>
    </location>
</feature>
<dbReference type="InterPro" id="IPR036259">
    <property type="entry name" value="MFS_trans_sf"/>
</dbReference>
<evidence type="ECO:0000256" key="6">
    <source>
        <dbReference type="SAM" id="Phobius"/>
    </source>
</evidence>
<feature type="transmembrane region" description="Helical" evidence="6">
    <location>
        <begin position="120"/>
        <end position="142"/>
    </location>
</feature>
<evidence type="ECO:0000256" key="3">
    <source>
        <dbReference type="ARBA" id="ARBA00022692"/>
    </source>
</evidence>
<evidence type="ECO:0000313" key="9">
    <source>
        <dbReference type="Proteomes" id="UP000434582"/>
    </source>
</evidence>
<dbReference type="Gene3D" id="1.20.1250.20">
    <property type="entry name" value="MFS general substrate transporter like domains"/>
    <property type="match status" value="2"/>
</dbReference>
<sequence length="409" mass="40766">MTASLGLGRLRPAAGRERAGPRQPTALGIALLGGAILAITYGLARFVFGLFLPAIRDDLGLTATNAGFVGALPFLSFIIGVLAGPPVSRTIGPRAAGGLAAGLAATGLSAIALAPGVLVLGAGVAICGVSTGLSSPAMALAVNQAVRPSVRGRVNAVHNAGTSIGVALAMPAMVLLMGDWRPTYLGFALVAALGAVAALLFLPRHRDQEPARAAPGPVGRERWAAITRLGAMAGGMGLVSNVYWVFAPDLVVRQGGLTPGDSGWMWLAVGLAGLVGGTAGDLIDRLGPGRTHALALALMSGALALAAATPDVLGLALLSAATFGAAYMTLTGFHLVQGVRIMAEADRPTLGPVVPLLATTVGQASGSSLSGWMIDAGGYSLTFAAFAVVGLGLAGIARVWGSGPHPPPE</sequence>
<dbReference type="RefSeq" id="WP_153343573.1">
    <property type="nucleotide sequence ID" value="NZ_WIVE01000026.1"/>
</dbReference>
<dbReference type="GO" id="GO:0022857">
    <property type="term" value="F:transmembrane transporter activity"/>
    <property type="evidence" value="ECO:0007669"/>
    <property type="project" value="InterPro"/>
</dbReference>
<reference evidence="8 9" key="1">
    <citation type="submission" date="2019-10" db="EMBL/GenBank/DDBJ databases">
        <title>Draft whole-genome sequence of the purple nonsulfur photosynthetic bacterium Roseospira navarrensis DSM 15114.</title>
        <authorList>
            <person name="Kyndt J.A."/>
            <person name="Meyer T.E."/>
        </authorList>
    </citation>
    <scope>NUCLEOTIDE SEQUENCE [LARGE SCALE GENOMIC DNA]</scope>
    <source>
        <strain evidence="8 9">DSM 15114</strain>
    </source>
</reference>
<dbReference type="OrthoDB" id="2957247at2"/>
<protein>
    <submittedName>
        <fullName evidence="8">MFS transporter</fullName>
    </submittedName>
</protein>
<dbReference type="EMBL" id="WIVE01000026">
    <property type="protein sequence ID" value="MQX36772.1"/>
    <property type="molecule type" value="Genomic_DNA"/>
</dbReference>
<dbReference type="SUPFAM" id="SSF103473">
    <property type="entry name" value="MFS general substrate transporter"/>
    <property type="match status" value="1"/>
</dbReference>
<keyword evidence="4 6" id="KW-1133">Transmembrane helix</keyword>
<keyword evidence="5 6" id="KW-0472">Membrane</keyword>
<keyword evidence="2" id="KW-1003">Cell membrane</keyword>
<dbReference type="Pfam" id="PF07690">
    <property type="entry name" value="MFS_1"/>
    <property type="match status" value="1"/>
</dbReference>
<name>A0A7X2D4M9_9PROT</name>
<feature type="transmembrane region" description="Helical" evidence="6">
    <location>
        <begin position="26"/>
        <end position="51"/>
    </location>
</feature>